<dbReference type="InterPro" id="IPR031107">
    <property type="entry name" value="Small_HSP"/>
</dbReference>
<feature type="compositionally biased region" description="Polar residues" evidence="3">
    <location>
        <begin position="224"/>
        <end position="233"/>
    </location>
</feature>
<protein>
    <recommendedName>
        <fullName evidence="4">SHSP domain-containing protein</fullName>
    </recommendedName>
</protein>
<evidence type="ECO:0000313" key="6">
    <source>
        <dbReference type="Proteomes" id="UP001501353"/>
    </source>
</evidence>
<proteinExistence type="inferred from homology"/>
<feature type="domain" description="SHSP" evidence="4">
    <location>
        <begin position="65"/>
        <end position="179"/>
    </location>
</feature>
<evidence type="ECO:0000313" key="5">
    <source>
        <dbReference type="EMBL" id="GAA4033948.1"/>
    </source>
</evidence>
<dbReference type="Proteomes" id="UP001501353">
    <property type="component" value="Unassembled WGS sequence"/>
</dbReference>
<dbReference type="PANTHER" id="PTHR11527">
    <property type="entry name" value="HEAT-SHOCK PROTEIN 20 FAMILY MEMBER"/>
    <property type="match status" value="1"/>
</dbReference>
<dbReference type="SUPFAM" id="SSF49764">
    <property type="entry name" value="HSP20-like chaperones"/>
    <property type="match status" value="1"/>
</dbReference>
<feature type="region of interest" description="Disordered" evidence="3">
    <location>
        <begin position="182"/>
        <end position="239"/>
    </location>
</feature>
<dbReference type="CDD" id="cd06464">
    <property type="entry name" value="ACD_sHsps-like"/>
    <property type="match status" value="1"/>
</dbReference>
<name>A0ABP7U0M4_9BURK</name>
<gene>
    <name evidence="5" type="ORF">GCM10022212_36450</name>
</gene>
<dbReference type="Gene3D" id="2.60.40.790">
    <property type="match status" value="1"/>
</dbReference>
<reference evidence="6" key="1">
    <citation type="journal article" date="2019" name="Int. J. Syst. Evol. Microbiol.">
        <title>The Global Catalogue of Microorganisms (GCM) 10K type strain sequencing project: providing services to taxonomists for standard genome sequencing and annotation.</title>
        <authorList>
            <consortium name="The Broad Institute Genomics Platform"/>
            <consortium name="The Broad Institute Genome Sequencing Center for Infectious Disease"/>
            <person name="Wu L."/>
            <person name="Ma J."/>
        </authorList>
    </citation>
    <scope>NUCLEOTIDE SEQUENCE [LARGE SCALE GENOMIC DNA]</scope>
    <source>
        <strain evidence="6">JCM 16673</strain>
    </source>
</reference>
<accession>A0ABP7U0M4</accession>
<dbReference type="InterPro" id="IPR002068">
    <property type="entry name" value="A-crystallin/Hsp20_dom"/>
</dbReference>
<feature type="compositionally biased region" description="Basic and acidic residues" evidence="3">
    <location>
        <begin position="199"/>
        <end position="208"/>
    </location>
</feature>
<evidence type="ECO:0000259" key="4">
    <source>
        <dbReference type="PROSITE" id="PS01031"/>
    </source>
</evidence>
<dbReference type="Pfam" id="PF00011">
    <property type="entry name" value="HSP20"/>
    <property type="match status" value="1"/>
</dbReference>
<organism evidence="5 6">
    <name type="scientific">Actimicrobium antarcticum</name>
    <dbReference type="NCBI Taxonomy" id="1051899"/>
    <lineage>
        <taxon>Bacteria</taxon>
        <taxon>Pseudomonadati</taxon>
        <taxon>Pseudomonadota</taxon>
        <taxon>Betaproteobacteria</taxon>
        <taxon>Burkholderiales</taxon>
        <taxon>Oxalobacteraceae</taxon>
        <taxon>Actimicrobium</taxon>
    </lineage>
</organism>
<feature type="compositionally biased region" description="Basic and acidic residues" evidence="3">
    <location>
        <begin position="182"/>
        <end position="192"/>
    </location>
</feature>
<sequence>MLEQEASMLQNSFASSGSWLPNVFNAWEEPFVMMRKVSEEMDQYFGKMMQAPMGKIAQNYAGGSSSGRNWTPTVEVAQLGDQMVICADLPGLTKEDVQLKVHEDKITIQGERREENISQDVDGYHRTERSYGRFYRSIPLPEGVDGSEAEAKMRDGVLEITIPLPQGRQRGIRLDIREAQEGELREQKEAPRSKVINEQTRRDMEEGAKSAQHASQEPRRDQQNPRQTGNASARTEAKV</sequence>
<dbReference type="InterPro" id="IPR008978">
    <property type="entry name" value="HSP20-like_chaperone"/>
</dbReference>
<evidence type="ECO:0000256" key="1">
    <source>
        <dbReference type="PROSITE-ProRule" id="PRU00285"/>
    </source>
</evidence>
<evidence type="ECO:0000256" key="2">
    <source>
        <dbReference type="RuleBase" id="RU003616"/>
    </source>
</evidence>
<keyword evidence="6" id="KW-1185">Reference proteome</keyword>
<comment type="similarity">
    <text evidence="1 2">Belongs to the small heat shock protein (HSP20) family.</text>
</comment>
<comment type="caution">
    <text evidence="5">The sequence shown here is derived from an EMBL/GenBank/DDBJ whole genome shotgun (WGS) entry which is preliminary data.</text>
</comment>
<evidence type="ECO:0000256" key="3">
    <source>
        <dbReference type="SAM" id="MobiDB-lite"/>
    </source>
</evidence>
<dbReference type="EMBL" id="BAAAZE010000016">
    <property type="protein sequence ID" value="GAA4033948.1"/>
    <property type="molecule type" value="Genomic_DNA"/>
</dbReference>
<dbReference type="PROSITE" id="PS01031">
    <property type="entry name" value="SHSP"/>
    <property type="match status" value="1"/>
</dbReference>